<accession>A0ACB8HPA4</accession>
<gene>
    <name evidence="1" type="ORF">CY35_07G114600</name>
</gene>
<comment type="caution">
    <text evidence="1">The sequence shown here is derived from an EMBL/GenBank/DDBJ whole genome shotgun (WGS) entry which is preliminary data.</text>
</comment>
<dbReference type="Proteomes" id="UP000828922">
    <property type="component" value="Linkage Group LG07"/>
</dbReference>
<evidence type="ECO:0000313" key="1">
    <source>
        <dbReference type="EMBL" id="KAH9558011.1"/>
    </source>
</evidence>
<reference evidence="2" key="1">
    <citation type="journal article" date="2022" name="New Phytol.">
        <title>Phylogenomic structure and speciation in an emerging model: the Sphagnum magellanicum complex (Bryophyta).</title>
        <authorList>
            <person name="Shaw A.J."/>
            <person name="Piatkowski B."/>
            <person name="Duffy A.M."/>
            <person name="Aguero B."/>
            <person name="Imwattana K."/>
            <person name="Nieto-Lugilde M."/>
            <person name="Healey A."/>
            <person name="Weston D.J."/>
            <person name="Patel M.N."/>
            <person name="Schmutz J."/>
            <person name="Grimwood J."/>
            <person name="Yavitt J.B."/>
            <person name="Hassel K."/>
            <person name="Stenoien H.K."/>
            <person name="Flatberg K.I."/>
            <person name="Bickford C.P."/>
            <person name="Hicks K.A."/>
        </authorList>
    </citation>
    <scope>NUCLEOTIDE SEQUENCE [LARGE SCALE GENOMIC DNA]</scope>
</reference>
<name>A0ACB8HPA4_9BRYO</name>
<keyword evidence="2" id="KW-1185">Reference proteome</keyword>
<dbReference type="EMBL" id="CM038913">
    <property type="protein sequence ID" value="KAH9558011.1"/>
    <property type="molecule type" value="Genomic_DNA"/>
</dbReference>
<evidence type="ECO:0000313" key="2">
    <source>
        <dbReference type="Proteomes" id="UP000828922"/>
    </source>
</evidence>
<protein>
    <submittedName>
        <fullName evidence="1">Uncharacterized protein</fullName>
    </submittedName>
</protein>
<organism evidence="1 2">
    <name type="scientific">Sphagnum magellanicum</name>
    <dbReference type="NCBI Taxonomy" id="128215"/>
    <lineage>
        <taxon>Eukaryota</taxon>
        <taxon>Viridiplantae</taxon>
        <taxon>Streptophyta</taxon>
        <taxon>Embryophyta</taxon>
        <taxon>Bryophyta</taxon>
        <taxon>Sphagnophytina</taxon>
        <taxon>Sphagnopsida</taxon>
        <taxon>Sphagnales</taxon>
        <taxon>Sphagnaceae</taxon>
        <taxon>Sphagnum</taxon>
    </lineage>
</organism>
<proteinExistence type="predicted"/>
<sequence>MIWNPQLEQRITGESNQEQKKRTQTMSELAQDAAEDYRVSSMPEVDKAAGRVSTQSPKEMENHSETWKTMAPDVDEYHSSVARGIASGSGQIIRGIFWLSFMAVTQLENGGVFFEKKVKPSDTPSHLSSQTIQILHRLREISRMTETVARKVLSGVLRTVGFLSGSVINSVIGKKVFQLMPGEVLLVSLDAFGKLFDALEKAGTDIMGAASFVTQRIIAHRFGYTAGQATREILATAGHVFATVWTIIKLRKAINPKDGAVRHSYASQARAAAVKASHRN</sequence>